<accession>A0ABY2YVJ7</accession>
<sequence length="107" mass="11571">MNSLKLVIVRGQKDQNGDYAEPDVTQLTPEDILFKGVDMNGVDITGLDAGVTVPTGYYYAIAFNDVINKFNGNAKAVEQFTVNGEVNIDHLQSNPTNDGAHVSVNNN</sequence>
<organism evidence="1 2">
    <name type="scientific">Apilactobacillus micheneri</name>
    <dbReference type="NCBI Taxonomy" id="1899430"/>
    <lineage>
        <taxon>Bacteria</taxon>
        <taxon>Bacillati</taxon>
        <taxon>Bacillota</taxon>
        <taxon>Bacilli</taxon>
        <taxon>Lactobacillales</taxon>
        <taxon>Lactobacillaceae</taxon>
        <taxon>Apilactobacillus</taxon>
    </lineage>
</organism>
<gene>
    <name evidence="1" type="ORF">DY114_07245</name>
</gene>
<comment type="caution">
    <text evidence="1">The sequence shown here is derived from an EMBL/GenBank/DDBJ whole genome shotgun (WGS) entry which is preliminary data.</text>
</comment>
<protein>
    <submittedName>
        <fullName evidence="1">Uncharacterized protein</fullName>
    </submittedName>
</protein>
<evidence type="ECO:0000313" key="1">
    <source>
        <dbReference type="EMBL" id="TPR23096.1"/>
    </source>
</evidence>
<dbReference type="EMBL" id="QUAV01000006">
    <property type="protein sequence ID" value="TPR23096.1"/>
    <property type="molecule type" value="Genomic_DNA"/>
</dbReference>
<proteinExistence type="predicted"/>
<keyword evidence="2" id="KW-1185">Reference proteome</keyword>
<evidence type="ECO:0000313" key="2">
    <source>
        <dbReference type="Proteomes" id="UP000777560"/>
    </source>
</evidence>
<dbReference type="Proteomes" id="UP000777560">
    <property type="component" value="Unassembled WGS sequence"/>
</dbReference>
<dbReference type="RefSeq" id="WP_140926036.1">
    <property type="nucleotide sequence ID" value="NZ_QUAU01000006.1"/>
</dbReference>
<reference evidence="1 2" key="1">
    <citation type="submission" date="2018-08" db="EMBL/GenBank/DDBJ databases">
        <title>Comparative genomics of wild bee and flower associated Lactobacillus reveals potential adaptation to the bee host.</title>
        <authorList>
            <person name="Vuong H.Q."/>
            <person name="Mcfrederick Q.S."/>
        </authorList>
    </citation>
    <scope>NUCLEOTIDE SEQUENCE [LARGE SCALE GENOMIC DNA]</scope>
    <source>
        <strain evidence="1 2">HV_13</strain>
    </source>
</reference>
<name>A0ABY2YVJ7_9LACO</name>